<dbReference type="GO" id="GO:0010089">
    <property type="term" value="P:xylem development"/>
    <property type="evidence" value="ECO:0007669"/>
    <property type="project" value="InterPro"/>
</dbReference>
<proteinExistence type="predicted"/>
<dbReference type="GO" id="GO:0048046">
    <property type="term" value="C:apoplast"/>
    <property type="evidence" value="ECO:0007669"/>
    <property type="project" value="TreeGrafter"/>
</dbReference>
<dbReference type="GO" id="GO:0033612">
    <property type="term" value="F:receptor serine/threonine kinase binding"/>
    <property type="evidence" value="ECO:0007669"/>
    <property type="project" value="InterPro"/>
</dbReference>
<reference evidence="2" key="1">
    <citation type="submission" date="2023-05" db="EMBL/GenBank/DDBJ databases">
        <authorList>
            <person name="Huff M."/>
        </authorList>
    </citation>
    <scope>NUCLEOTIDE SEQUENCE</scope>
</reference>
<dbReference type="AlphaFoldDB" id="A0AAD2A1M2"/>
<gene>
    <name evidence="2" type="ORF">FPE_LOCUS24392</name>
</gene>
<sequence>MLLRTLSSLQSLHSEEWRRSGTEKLSVKSGETSKTACKTFTNSHAMSLFLLLLFFVPLYARRINSPALLEVSLASQGRVVLSSHRSKHSTAKFNGGATTSPPKSTAPTPPGRGGGTKMARSTNREFQAAAHEVPRGPNPIGNG</sequence>
<dbReference type="EMBL" id="OU503050">
    <property type="protein sequence ID" value="CAI9776962.1"/>
    <property type="molecule type" value="Genomic_DNA"/>
</dbReference>
<dbReference type="PANTHER" id="PTHR35301">
    <property type="entry name" value="CLAVATA3/ESR (CLE)-RELATED PROTEIN 41-RELATED"/>
    <property type="match status" value="1"/>
</dbReference>
<accession>A0AAD2A1M2</accession>
<dbReference type="PANTHER" id="PTHR35301:SF6">
    <property type="entry name" value="CLAVATA3_ESR (CLE)-RELATED PROTEIN 42"/>
    <property type="match status" value="1"/>
</dbReference>
<dbReference type="Proteomes" id="UP000834106">
    <property type="component" value="Chromosome 15"/>
</dbReference>
<evidence type="ECO:0000256" key="1">
    <source>
        <dbReference type="SAM" id="MobiDB-lite"/>
    </source>
</evidence>
<keyword evidence="3" id="KW-1185">Reference proteome</keyword>
<name>A0AAD2A1M2_9LAMI</name>
<feature type="compositionally biased region" description="Low complexity" evidence="1">
    <location>
        <begin position="97"/>
        <end position="106"/>
    </location>
</feature>
<evidence type="ECO:0000313" key="3">
    <source>
        <dbReference type="Proteomes" id="UP000834106"/>
    </source>
</evidence>
<dbReference type="InterPro" id="IPR037495">
    <property type="entry name" value="CLE41/42/44"/>
</dbReference>
<evidence type="ECO:0000313" key="2">
    <source>
        <dbReference type="EMBL" id="CAI9776962.1"/>
    </source>
</evidence>
<feature type="region of interest" description="Disordered" evidence="1">
    <location>
        <begin position="83"/>
        <end position="143"/>
    </location>
</feature>
<organism evidence="2 3">
    <name type="scientific">Fraxinus pennsylvanica</name>
    <dbReference type="NCBI Taxonomy" id="56036"/>
    <lineage>
        <taxon>Eukaryota</taxon>
        <taxon>Viridiplantae</taxon>
        <taxon>Streptophyta</taxon>
        <taxon>Embryophyta</taxon>
        <taxon>Tracheophyta</taxon>
        <taxon>Spermatophyta</taxon>
        <taxon>Magnoliopsida</taxon>
        <taxon>eudicotyledons</taxon>
        <taxon>Gunneridae</taxon>
        <taxon>Pentapetalae</taxon>
        <taxon>asterids</taxon>
        <taxon>lamiids</taxon>
        <taxon>Lamiales</taxon>
        <taxon>Oleaceae</taxon>
        <taxon>Oleeae</taxon>
        <taxon>Fraxinus</taxon>
    </lineage>
</organism>
<protein>
    <submittedName>
        <fullName evidence="2">Uncharacterized protein</fullName>
    </submittedName>
</protein>